<evidence type="ECO:0000313" key="2">
    <source>
        <dbReference type="Proteomes" id="UP001230504"/>
    </source>
</evidence>
<keyword evidence="2" id="KW-1185">Reference proteome</keyword>
<protein>
    <submittedName>
        <fullName evidence="1">Uncharacterized protein</fullName>
    </submittedName>
</protein>
<sequence length="184" mass="21077">MDQRLNRRGCPLGWLVDRPYDPPPLPSSRWHPLPLWWYCEPPQCHSHSVTSRCHRRLSGLCESGRLPHPASLWFFRPRASDGWQAPFPEIALRQENTPKPHVRSATSFRDRAIIGFTENRPAEIRWSYIEGPAGYAYILTYSVHYTHGGALRWRQGFQRKPPPVVSLRVVSGAGCHNGLGVHLI</sequence>
<dbReference type="GeneID" id="85434996"/>
<comment type="caution">
    <text evidence="1">The sequence shown here is derived from an EMBL/GenBank/DDBJ whole genome shotgun (WGS) entry which is preliminary data.</text>
</comment>
<evidence type="ECO:0000313" key="1">
    <source>
        <dbReference type="EMBL" id="KAK1595078.1"/>
    </source>
</evidence>
<organism evidence="1 2">
    <name type="scientific">Colletotrichum navitas</name>
    <dbReference type="NCBI Taxonomy" id="681940"/>
    <lineage>
        <taxon>Eukaryota</taxon>
        <taxon>Fungi</taxon>
        <taxon>Dikarya</taxon>
        <taxon>Ascomycota</taxon>
        <taxon>Pezizomycotina</taxon>
        <taxon>Sordariomycetes</taxon>
        <taxon>Hypocreomycetidae</taxon>
        <taxon>Glomerellales</taxon>
        <taxon>Glomerellaceae</taxon>
        <taxon>Colletotrichum</taxon>
        <taxon>Colletotrichum graminicola species complex</taxon>
    </lineage>
</organism>
<dbReference type="RefSeq" id="XP_060416167.1">
    <property type="nucleotide sequence ID" value="XM_060550756.1"/>
</dbReference>
<name>A0AAD8Q413_9PEZI</name>
<dbReference type="Proteomes" id="UP001230504">
    <property type="component" value="Unassembled WGS sequence"/>
</dbReference>
<dbReference type="EMBL" id="JAHLJV010000017">
    <property type="protein sequence ID" value="KAK1595078.1"/>
    <property type="molecule type" value="Genomic_DNA"/>
</dbReference>
<gene>
    <name evidence="1" type="ORF">LY79DRAFT_118461</name>
</gene>
<proteinExistence type="predicted"/>
<reference evidence="1" key="1">
    <citation type="submission" date="2021-06" db="EMBL/GenBank/DDBJ databases">
        <title>Comparative genomics, transcriptomics and evolutionary studies reveal genomic signatures of adaptation to plant cell wall in hemibiotrophic fungi.</title>
        <authorList>
            <consortium name="DOE Joint Genome Institute"/>
            <person name="Baroncelli R."/>
            <person name="Diaz J.F."/>
            <person name="Benocci T."/>
            <person name="Peng M."/>
            <person name="Battaglia E."/>
            <person name="Haridas S."/>
            <person name="Andreopoulos W."/>
            <person name="Labutti K."/>
            <person name="Pangilinan J."/>
            <person name="Floch G.L."/>
            <person name="Makela M.R."/>
            <person name="Henrissat B."/>
            <person name="Grigoriev I.V."/>
            <person name="Crouch J.A."/>
            <person name="De Vries R.P."/>
            <person name="Sukno S.A."/>
            <person name="Thon M.R."/>
        </authorList>
    </citation>
    <scope>NUCLEOTIDE SEQUENCE</scope>
    <source>
        <strain evidence="1">CBS 125086</strain>
    </source>
</reference>
<dbReference type="AlphaFoldDB" id="A0AAD8Q413"/>
<accession>A0AAD8Q413</accession>